<evidence type="ECO:0000313" key="2">
    <source>
        <dbReference type="Proteomes" id="UP000499080"/>
    </source>
</evidence>
<dbReference type="OrthoDB" id="6436767at2759"/>
<sequence length="129" mass="14696">METRLFGLTMIDCRHLAFQLAEKNNLIHPFNRDMQMAGDWMKYFLSRHPELALRKPEATFGARAMGFNRSNVIRIFDFLKDVVDKHKLTQDRIYNSDETGISINPKGHSKIIATGGKCQVAALKSADRG</sequence>
<dbReference type="Proteomes" id="UP000499080">
    <property type="component" value="Unassembled WGS sequence"/>
</dbReference>
<proteinExistence type="predicted"/>
<evidence type="ECO:0000313" key="1">
    <source>
        <dbReference type="EMBL" id="GBM32052.1"/>
    </source>
</evidence>
<reference evidence="1 2" key="1">
    <citation type="journal article" date="2019" name="Sci. Rep.">
        <title>Orb-weaving spider Araneus ventricosus genome elucidates the spidroin gene catalogue.</title>
        <authorList>
            <person name="Kono N."/>
            <person name="Nakamura H."/>
            <person name="Ohtoshi R."/>
            <person name="Moran D.A.P."/>
            <person name="Shinohara A."/>
            <person name="Yoshida Y."/>
            <person name="Fujiwara M."/>
            <person name="Mori M."/>
            <person name="Tomita M."/>
            <person name="Arakawa K."/>
        </authorList>
    </citation>
    <scope>NUCLEOTIDE SEQUENCE [LARGE SCALE GENOMIC DNA]</scope>
</reference>
<accession>A0A4Y2ES31</accession>
<organism evidence="1 2">
    <name type="scientific">Araneus ventricosus</name>
    <name type="common">Orbweaver spider</name>
    <name type="synonym">Epeira ventricosa</name>
    <dbReference type="NCBI Taxonomy" id="182803"/>
    <lineage>
        <taxon>Eukaryota</taxon>
        <taxon>Metazoa</taxon>
        <taxon>Ecdysozoa</taxon>
        <taxon>Arthropoda</taxon>
        <taxon>Chelicerata</taxon>
        <taxon>Arachnida</taxon>
        <taxon>Araneae</taxon>
        <taxon>Araneomorphae</taxon>
        <taxon>Entelegynae</taxon>
        <taxon>Araneoidea</taxon>
        <taxon>Araneidae</taxon>
        <taxon>Araneus</taxon>
    </lineage>
</organism>
<dbReference type="EMBL" id="BGPR01000697">
    <property type="protein sequence ID" value="GBM32052.1"/>
    <property type="molecule type" value="Genomic_DNA"/>
</dbReference>
<name>A0A4Y2ES31_ARAVE</name>
<keyword evidence="2" id="KW-1185">Reference proteome</keyword>
<gene>
    <name evidence="1" type="ORF">AVEN_127390_1</name>
</gene>
<evidence type="ECO:0008006" key="3">
    <source>
        <dbReference type="Google" id="ProtNLM"/>
    </source>
</evidence>
<comment type="caution">
    <text evidence="1">The sequence shown here is derived from an EMBL/GenBank/DDBJ whole genome shotgun (WGS) entry which is preliminary data.</text>
</comment>
<dbReference type="AlphaFoldDB" id="A0A4Y2ES31"/>
<protein>
    <recommendedName>
        <fullName evidence="3">HTH CENPB-type domain-containing protein</fullName>
    </recommendedName>
</protein>